<evidence type="ECO:0000313" key="3">
    <source>
        <dbReference type="EMBL" id="KAI1707559.1"/>
    </source>
</evidence>
<dbReference type="PANTHER" id="PTHR48207">
    <property type="entry name" value="SUCCINATE--HYDROXYMETHYLGLUTARATE COA-TRANSFERASE"/>
    <property type="match status" value="1"/>
</dbReference>
<reference evidence="3" key="1">
    <citation type="submission" date="2022-01" db="EMBL/GenBank/DDBJ databases">
        <title>Genome Sequence Resource for Two Populations of Ditylenchus destructor, the Migratory Endoparasitic Phytonematode.</title>
        <authorList>
            <person name="Zhang H."/>
            <person name="Lin R."/>
            <person name="Xie B."/>
        </authorList>
    </citation>
    <scope>NUCLEOTIDE SEQUENCE</scope>
    <source>
        <strain evidence="3">BazhouSP</strain>
    </source>
</reference>
<name>A0AAD4R3R0_9BILA</name>
<sequence length="399" mass="44125">MGALAGVKVLDFSRILAAPFASMILSDMGAEVWKIERPGTGDDVRAWIPPSVNNQSCYFITLNRNKKSVAVNLAHRDGQELMRKLSTKADVLLENFKTGQMTKYGLDYQTLTELNPRLIYCSLTGYGSTGPYAQDPGYDVIAEAVGGFMSITGSKETQDPCKAGVAVTDMLTGLYAHGAILAALLDREKSGLGQLIQCNLLATQIIALLNIGSNYLNAGMEGRAWGTEHESIVPYQAFKTKDGRYYVIGATTPDAFKELCSLLEVPHIADMPKFRTNKDRVNNREELLKILCDRFLSEDLAHWKKVLRSRKFPSGPVNNIKDAYDHEQVQHLGLIQNITHPTYGTVKITGPAVKFSRSENKVRSAPPTLGEHTIEVLSKELDLTREKLEQLKATNVISY</sequence>
<dbReference type="InterPro" id="IPR003673">
    <property type="entry name" value="CoA-Trfase_fam_III"/>
</dbReference>
<dbReference type="InterPro" id="IPR044855">
    <property type="entry name" value="CoA-Trfase_III_dom3_sf"/>
</dbReference>
<proteinExistence type="inferred from homology"/>
<organism evidence="3 4">
    <name type="scientific">Ditylenchus destructor</name>
    <dbReference type="NCBI Taxonomy" id="166010"/>
    <lineage>
        <taxon>Eukaryota</taxon>
        <taxon>Metazoa</taxon>
        <taxon>Ecdysozoa</taxon>
        <taxon>Nematoda</taxon>
        <taxon>Chromadorea</taxon>
        <taxon>Rhabditida</taxon>
        <taxon>Tylenchina</taxon>
        <taxon>Tylenchomorpha</taxon>
        <taxon>Sphaerularioidea</taxon>
        <taxon>Anguinidae</taxon>
        <taxon>Anguininae</taxon>
        <taxon>Ditylenchus</taxon>
    </lineage>
</organism>
<dbReference type="PANTHER" id="PTHR48207:SF3">
    <property type="entry name" value="SUCCINATE--HYDROXYMETHYLGLUTARATE COA-TRANSFERASE"/>
    <property type="match status" value="1"/>
</dbReference>
<dbReference type="InterPro" id="IPR050483">
    <property type="entry name" value="CoA-transferase_III_domain"/>
</dbReference>
<evidence type="ECO:0000313" key="4">
    <source>
        <dbReference type="Proteomes" id="UP001201812"/>
    </source>
</evidence>
<dbReference type="Gene3D" id="3.30.1540.10">
    <property type="entry name" value="formyl-coa transferase, domain 3"/>
    <property type="match status" value="1"/>
</dbReference>
<keyword evidence="4" id="KW-1185">Reference proteome</keyword>
<evidence type="ECO:0000256" key="2">
    <source>
        <dbReference type="ARBA" id="ARBA00022679"/>
    </source>
</evidence>
<evidence type="ECO:0000256" key="1">
    <source>
        <dbReference type="ARBA" id="ARBA00008383"/>
    </source>
</evidence>
<dbReference type="Gene3D" id="3.40.50.10540">
    <property type="entry name" value="Crotonobetainyl-coa:carnitine coa-transferase, domain 1"/>
    <property type="match status" value="1"/>
</dbReference>
<gene>
    <name evidence="3" type="ORF">DdX_12395</name>
</gene>
<comment type="caution">
    <text evidence="3">The sequence shown here is derived from an EMBL/GenBank/DDBJ whole genome shotgun (WGS) entry which is preliminary data.</text>
</comment>
<dbReference type="GO" id="GO:0047369">
    <property type="term" value="F:succinate-hydroxymethylglutarate CoA-transferase activity"/>
    <property type="evidence" value="ECO:0007669"/>
    <property type="project" value="TreeGrafter"/>
</dbReference>
<dbReference type="Proteomes" id="UP001201812">
    <property type="component" value="Unassembled WGS sequence"/>
</dbReference>
<dbReference type="GO" id="GO:0005739">
    <property type="term" value="C:mitochondrion"/>
    <property type="evidence" value="ECO:0007669"/>
    <property type="project" value="TreeGrafter"/>
</dbReference>
<dbReference type="Pfam" id="PF02515">
    <property type="entry name" value="CoA_transf_3"/>
    <property type="match status" value="1"/>
</dbReference>
<dbReference type="SUPFAM" id="SSF89796">
    <property type="entry name" value="CoA-transferase family III (CaiB/BaiF)"/>
    <property type="match status" value="1"/>
</dbReference>
<dbReference type="EMBL" id="JAKKPZ010000040">
    <property type="protein sequence ID" value="KAI1707559.1"/>
    <property type="molecule type" value="Genomic_DNA"/>
</dbReference>
<comment type="similarity">
    <text evidence="1">Belongs to the CoA-transferase III family.</text>
</comment>
<dbReference type="InterPro" id="IPR023606">
    <property type="entry name" value="CoA-Trfase_III_dom_1_sf"/>
</dbReference>
<dbReference type="AlphaFoldDB" id="A0AAD4R3R0"/>
<accession>A0AAD4R3R0</accession>
<protein>
    <submittedName>
        <fullName evidence="3">CoA-transferase family III domain-containing protein</fullName>
    </submittedName>
</protein>
<keyword evidence="2" id="KW-0808">Transferase</keyword>